<gene>
    <name evidence="2" type="ordered locus">Dalk_5118</name>
</gene>
<keyword evidence="3" id="KW-1185">Reference proteome</keyword>
<name>B8FE08_DESAL</name>
<feature type="transmembrane region" description="Helical" evidence="1">
    <location>
        <begin position="167"/>
        <end position="192"/>
    </location>
</feature>
<evidence type="ECO:0000256" key="1">
    <source>
        <dbReference type="SAM" id="Phobius"/>
    </source>
</evidence>
<feature type="transmembrane region" description="Helical" evidence="1">
    <location>
        <begin position="406"/>
        <end position="423"/>
    </location>
</feature>
<accession>B8FE08</accession>
<dbReference type="Proteomes" id="UP000000739">
    <property type="component" value="Chromosome"/>
</dbReference>
<dbReference type="RefSeq" id="WP_015949826.1">
    <property type="nucleotide sequence ID" value="NC_011768.1"/>
</dbReference>
<protein>
    <submittedName>
        <fullName evidence="2">Uncharacterized protein</fullName>
    </submittedName>
</protein>
<evidence type="ECO:0000313" key="2">
    <source>
        <dbReference type="EMBL" id="ACL06789.1"/>
    </source>
</evidence>
<feature type="transmembrane region" description="Helical" evidence="1">
    <location>
        <begin position="97"/>
        <end position="113"/>
    </location>
</feature>
<reference evidence="2 3" key="1">
    <citation type="journal article" date="2012" name="Environ. Microbiol.">
        <title>The genome sequence of Desulfatibacillum alkenivorans AK-01: a blueprint for anaerobic alkane oxidation.</title>
        <authorList>
            <person name="Callaghan A.V."/>
            <person name="Morris B.E."/>
            <person name="Pereira I.A."/>
            <person name="McInerney M.J."/>
            <person name="Austin R.N."/>
            <person name="Groves J.T."/>
            <person name="Kukor J.J."/>
            <person name="Suflita J.M."/>
            <person name="Young L.Y."/>
            <person name="Zylstra G.J."/>
            <person name="Wawrik B."/>
        </authorList>
    </citation>
    <scope>NUCLEOTIDE SEQUENCE [LARGE SCALE GENOMIC DNA]</scope>
    <source>
        <strain evidence="2 3">AK-01</strain>
    </source>
</reference>
<proteinExistence type="predicted"/>
<feature type="transmembrane region" description="Helical" evidence="1">
    <location>
        <begin position="62"/>
        <end position="85"/>
    </location>
</feature>
<dbReference type="EMBL" id="CP001322">
    <property type="protein sequence ID" value="ACL06789.1"/>
    <property type="molecule type" value="Genomic_DNA"/>
</dbReference>
<evidence type="ECO:0000313" key="3">
    <source>
        <dbReference type="Proteomes" id="UP000000739"/>
    </source>
</evidence>
<keyword evidence="1" id="KW-0472">Membrane</keyword>
<feature type="transmembrane region" description="Helical" evidence="1">
    <location>
        <begin position="204"/>
        <end position="224"/>
    </location>
</feature>
<feature type="transmembrane region" description="Helical" evidence="1">
    <location>
        <begin position="282"/>
        <end position="306"/>
    </location>
</feature>
<keyword evidence="1" id="KW-1133">Transmembrane helix</keyword>
<keyword evidence="1" id="KW-0812">Transmembrane</keyword>
<feature type="transmembrane region" description="Helical" evidence="1">
    <location>
        <begin position="318"/>
        <end position="335"/>
    </location>
</feature>
<organism evidence="2 3">
    <name type="scientific">Desulfatibacillum aliphaticivorans</name>
    <dbReference type="NCBI Taxonomy" id="218208"/>
    <lineage>
        <taxon>Bacteria</taxon>
        <taxon>Pseudomonadati</taxon>
        <taxon>Thermodesulfobacteriota</taxon>
        <taxon>Desulfobacteria</taxon>
        <taxon>Desulfobacterales</taxon>
        <taxon>Desulfatibacillaceae</taxon>
        <taxon>Desulfatibacillum</taxon>
    </lineage>
</organism>
<dbReference type="HOGENOM" id="CLU_444625_0_0_7"/>
<feature type="transmembrane region" description="Helical" evidence="1">
    <location>
        <begin position="119"/>
        <end position="136"/>
    </location>
</feature>
<dbReference type="TCDB" id="9.B.142.4.6">
    <property type="family name" value="the integral membrane glycosyltransferase family 39 (gt39) family"/>
</dbReference>
<feature type="transmembrane region" description="Helical" evidence="1">
    <location>
        <begin position="435"/>
        <end position="455"/>
    </location>
</feature>
<dbReference type="KEGG" id="dal:Dalk_5118"/>
<dbReference type="AlphaFoldDB" id="B8FE08"/>
<sequence>MNDLRSKGAWIPHALMLVLAGVILAKMLARPYAFCDDLTHYFPLHQYINGGAPIHSPGGEVLAVHSLLIGMKVIFVALAGFFQMLGAEYPFLAASKLWAMLMLIIGYAVWALYLKKPLGAALGAWAALAIVLFNCINHIITAGLVRSSNVVLIGLWCIALRKRSPVGIALVLLITSFVYPVISPVLGLSLFTATAWAWKREETFFFRAGVLTLGFFSSIAYVAGKSLFGSRLLNNRPMSFFEMQDILHQGSFSPNLDIPRIIGRLGDQSVLEWFQFNVFNHWAAVSNALTLEIGCCFLGVLLFGAYFLKKPGQDRNQGAVLALCLIPFAGGFFAFREADFFLAACWTAALASLGYLFVAGAQAEKALPLELKLLIPASVVAFLLVHAACNNYFVFVLDPGRQLQKTFAVLAPVCTVLFTAGMFERLKFQRKREVAAVVGVILALYSFHSLDLGYLEYKDHQAMKALKDLPPESEILCHPQTADIVVIMAGKSASTTHELVRIGAQPYTDNLIQSYARDVDLVYSIGPDKLKAWCSQRPKNGYILAEPEIYSPEEIARLFGPYNEIMELRRGEGYYLNGEQNPCKELIGAEVSLIPCDCLLQDQESVSFQSEENQ</sequence>
<feature type="transmembrane region" description="Helical" evidence="1">
    <location>
        <begin position="373"/>
        <end position="394"/>
    </location>
</feature>
<feature type="transmembrane region" description="Helical" evidence="1">
    <location>
        <begin position="341"/>
        <end position="361"/>
    </location>
</feature>